<proteinExistence type="predicted"/>
<dbReference type="RefSeq" id="WP_369314621.1">
    <property type="nucleotide sequence ID" value="NZ_JBEHZE010000002.1"/>
</dbReference>
<keyword evidence="2" id="KW-0812">Transmembrane</keyword>
<feature type="transmembrane region" description="Helical" evidence="2">
    <location>
        <begin position="12"/>
        <end position="30"/>
    </location>
</feature>
<keyword evidence="2" id="KW-0472">Membrane</keyword>
<gene>
    <name evidence="3" type="ORF">ABFZ84_13560</name>
</gene>
<evidence type="ECO:0000313" key="3">
    <source>
        <dbReference type="EMBL" id="MEX6634575.1"/>
    </source>
</evidence>
<keyword evidence="2" id="KW-1133">Transmembrane helix</keyword>
<protein>
    <submittedName>
        <fullName evidence="3">Uncharacterized protein</fullName>
    </submittedName>
</protein>
<feature type="transmembrane region" description="Helical" evidence="2">
    <location>
        <begin position="50"/>
        <end position="69"/>
    </location>
</feature>
<reference evidence="3 4" key="1">
    <citation type="submission" date="2024-05" db="EMBL/GenBank/DDBJ databases">
        <title>Three bacterial strains, DH-69, EH-24, and ECK-19 isolated from coastal sediments.</title>
        <authorList>
            <person name="Ye Y.-Q."/>
            <person name="Du Z.-J."/>
        </authorList>
    </citation>
    <scope>NUCLEOTIDE SEQUENCE [LARGE SCALE GENOMIC DNA]</scope>
    <source>
        <strain evidence="3 4">ECK-19</strain>
    </source>
</reference>
<dbReference type="EMBL" id="JBEHZE010000002">
    <property type="protein sequence ID" value="MEX6634575.1"/>
    <property type="molecule type" value="Genomic_DNA"/>
</dbReference>
<feature type="coiled-coil region" evidence="1">
    <location>
        <begin position="159"/>
        <end position="193"/>
    </location>
</feature>
<name>A0ABV3Z700_9PROT</name>
<evidence type="ECO:0000256" key="2">
    <source>
        <dbReference type="SAM" id="Phobius"/>
    </source>
</evidence>
<keyword evidence="1" id="KW-0175">Coiled coil</keyword>
<organism evidence="3 4">
    <name type="scientific">Hyphococcus lacteus</name>
    <dbReference type="NCBI Taxonomy" id="3143536"/>
    <lineage>
        <taxon>Bacteria</taxon>
        <taxon>Pseudomonadati</taxon>
        <taxon>Pseudomonadota</taxon>
        <taxon>Alphaproteobacteria</taxon>
        <taxon>Parvularculales</taxon>
        <taxon>Parvularculaceae</taxon>
        <taxon>Hyphococcus</taxon>
    </lineage>
</organism>
<keyword evidence="4" id="KW-1185">Reference proteome</keyword>
<evidence type="ECO:0000313" key="4">
    <source>
        <dbReference type="Proteomes" id="UP001560685"/>
    </source>
</evidence>
<evidence type="ECO:0000256" key="1">
    <source>
        <dbReference type="SAM" id="Coils"/>
    </source>
</evidence>
<dbReference type="Proteomes" id="UP001560685">
    <property type="component" value="Unassembled WGS sequence"/>
</dbReference>
<comment type="caution">
    <text evidence="3">The sequence shown here is derived from an EMBL/GenBank/DDBJ whole genome shotgun (WGS) entry which is preliminary data.</text>
</comment>
<sequence length="235" mass="26734">MAYEFYSAQTRQVKTAMVLSSATLLLYTIAGQPVNDFIKIPPGQFEIPSAYLIGLFFGSAIYFTASFFVSAKYDKRMAEIPELHQDILDIVDNLKKCRDVLRSLGQRMIAASEKQNDRIHESAKQVDWKKLKESGSAVDGNTKPLVDNAAELIKSLSDYHAIENINNNYRKQTDEIEQEAKSLFREIDEKISEFRKKTVGMAHFHNHFWEYQLPLFASLLSIPASFVISILKQSG</sequence>
<accession>A0ABV3Z700</accession>